<keyword evidence="6 11" id="KW-0812">Transmembrane</keyword>
<dbReference type="OrthoDB" id="5292355at2"/>
<keyword evidence="8 11" id="KW-0764">Sulfate transport</keyword>
<dbReference type="InterPro" id="IPR022985">
    <property type="entry name" value="Sulfate_CysZ"/>
</dbReference>
<keyword evidence="7 11" id="KW-1133">Transmembrane helix</keyword>
<dbReference type="PANTHER" id="PTHR37468:SF1">
    <property type="entry name" value="SULFATE TRANSPORTER CYSZ"/>
    <property type="match status" value="1"/>
</dbReference>
<evidence type="ECO:0000313" key="12">
    <source>
        <dbReference type="EMBL" id="TDR14202.1"/>
    </source>
</evidence>
<comment type="function">
    <text evidence="11">High affinity, high specificity proton-dependent sulfate transporter, which mediates sulfate uptake. Provides the sulfur source for the cysteine synthesis pathway.</text>
</comment>
<dbReference type="InterPro" id="IPR059112">
    <property type="entry name" value="CysZ/EI24"/>
</dbReference>
<dbReference type="PANTHER" id="PTHR37468">
    <property type="entry name" value="SULFATE TRANSPORTER CYSZ"/>
    <property type="match status" value="1"/>
</dbReference>
<dbReference type="NCBIfam" id="NF003433">
    <property type="entry name" value="PRK04949.1"/>
    <property type="match status" value="1"/>
</dbReference>
<keyword evidence="2 11" id="KW-0813">Transport</keyword>
<comment type="similarity">
    <text evidence="11">Belongs to the CysZ family.</text>
</comment>
<evidence type="ECO:0000256" key="6">
    <source>
        <dbReference type="ARBA" id="ARBA00022692"/>
    </source>
</evidence>
<dbReference type="GO" id="GO:0009675">
    <property type="term" value="F:high-affinity sulfate:proton symporter activity"/>
    <property type="evidence" value="ECO:0007669"/>
    <property type="project" value="TreeGrafter"/>
</dbReference>
<dbReference type="RefSeq" id="WP_133561657.1">
    <property type="nucleotide sequence ID" value="NZ_SNZA01000002.1"/>
</dbReference>
<evidence type="ECO:0000313" key="13">
    <source>
        <dbReference type="Proteomes" id="UP000295729"/>
    </source>
</evidence>
<accession>A0A4R6X5E4</accession>
<keyword evidence="5 11" id="KW-0028">Amino-acid biosynthesis</keyword>
<dbReference type="InterPro" id="IPR050480">
    <property type="entry name" value="CysZ-like"/>
</dbReference>
<dbReference type="Pfam" id="PF07264">
    <property type="entry name" value="EI24"/>
    <property type="match status" value="1"/>
</dbReference>
<keyword evidence="4 11" id="KW-0997">Cell inner membrane</keyword>
<proteinExistence type="inferred from homology"/>
<feature type="transmembrane region" description="Helical" evidence="11">
    <location>
        <begin position="140"/>
        <end position="159"/>
    </location>
</feature>
<comment type="subcellular location">
    <subcellularLocation>
        <location evidence="11">Cell inner membrane</location>
        <topology evidence="11">Multi-pass membrane protein</topology>
    </subcellularLocation>
    <subcellularLocation>
        <location evidence="1">Membrane</location>
        <topology evidence="1">Multi-pass membrane protein</topology>
    </subcellularLocation>
</comment>
<evidence type="ECO:0000256" key="3">
    <source>
        <dbReference type="ARBA" id="ARBA00022475"/>
    </source>
</evidence>
<keyword evidence="13" id="KW-1185">Reference proteome</keyword>
<dbReference type="GO" id="GO:0000103">
    <property type="term" value="P:sulfate assimilation"/>
    <property type="evidence" value="ECO:0007669"/>
    <property type="project" value="InterPro"/>
</dbReference>
<evidence type="ECO:0000256" key="5">
    <source>
        <dbReference type="ARBA" id="ARBA00022605"/>
    </source>
</evidence>
<protein>
    <recommendedName>
        <fullName evidence="11">Sulfate transporter CysZ</fullName>
    </recommendedName>
</protein>
<dbReference type="HAMAP" id="MF_00468">
    <property type="entry name" value="CysZ"/>
    <property type="match status" value="1"/>
</dbReference>
<keyword evidence="10 11" id="KW-0198">Cysteine biosynthesis</keyword>
<evidence type="ECO:0000256" key="4">
    <source>
        <dbReference type="ARBA" id="ARBA00022519"/>
    </source>
</evidence>
<dbReference type="AlphaFoldDB" id="A0A4R6X5E4"/>
<dbReference type="Proteomes" id="UP000295729">
    <property type="component" value="Unassembled WGS sequence"/>
</dbReference>
<evidence type="ECO:0000256" key="2">
    <source>
        <dbReference type="ARBA" id="ARBA00022448"/>
    </source>
</evidence>
<feature type="transmembrane region" description="Helical" evidence="11">
    <location>
        <begin position="70"/>
        <end position="96"/>
    </location>
</feature>
<evidence type="ECO:0000256" key="9">
    <source>
        <dbReference type="ARBA" id="ARBA00023136"/>
    </source>
</evidence>
<dbReference type="EMBL" id="SNZA01000002">
    <property type="protein sequence ID" value="TDR14202.1"/>
    <property type="molecule type" value="Genomic_DNA"/>
</dbReference>
<keyword evidence="3 11" id="KW-1003">Cell membrane</keyword>
<feature type="transmembrane region" description="Helical" evidence="11">
    <location>
        <begin position="205"/>
        <end position="238"/>
    </location>
</feature>
<evidence type="ECO:0000256" key="8">
    <source>
        <dbReference type="ARBA" id="ARBA00023032"/>
    </source>
</evidence>
<evidence type="ECO:0000256" key="7">
    <source>
        <dbReference type="ARBA" id="ARBA00022989"/>
    </source>
</evidence>
<keyword evidence="9 11" id="KW-0472">Membrane</keyword>
<reference evidence="12 13" key="1">
    <citation type="submission" date="2019-03" db="EMBL/GenBank/DDBJ databases">
        <title>Genomic Encyclopedia of Type Strains, Phase IV (KMG-IV): sequencing the most valuable type-strain genomes for metagenomic binning, comparative biology and taxonomic classification.</title>
        <authorList>
            <person name="Goeker M."/>
        </authorList>
    </citation>
    <scope>NUCLEOTIDE SEQUENCE [LARGE SCALE GENOMIC DNA]</scope>
    <source>
        <strain evidence="12 13">DSM 5604</strain>
    </source>
</reference>
<gene>
    <name evidence="11" type="primary">cysZ</name>
    <name evidence="12" type="ORF">C8D85_1735</name>
</gene>
<feature type="transmembrane region" description="Helical" evidence="11">
    <location>
        <begin position="26"/>
        <end position="50"/>
    </location>
</feature>
<evidence type="ECO:0000256" key="1">
    <source>
        <dbReference type="ARBA" id="ARBA00004141"/>
    </source>
</evidence>
<comment type="caution">
    <text evidence="12">The sequence shown here is derived from an EMBL/GenBank/DDBJ whole genome shotgun (WGS) entry which is preliminary data.</text>
</comment>
<evidence type="ECO:0000256" key="11">
    <source>
        <dbReference type="HAMAP-Rule" id="MF_00468"/>
    </source>
</evidence>
<dbReference type="GO" id="GO:0005886">
    <property type="term" value="C:plasma membrane"/>
    <property type="evidence" value="ECO:0007669"/>
    <property type="project" value="UniProtKB-SubCell"/>
</dbReference>
<evidence type="ECO:0000256" key="10">
    <source>
        <dbReference type="ARBA" id="ARBA00023192"/>
    </source>
</evidence>
<organism evidence="12 13">
    <name type="scientific">Marinomonas communis</name>
    <dbReference type="NCBI Taxonomy" id="28254"/>
    <lineage>
        <taxon>Bacteria</taxon>
        <taxon>Pseudomonadati</taxon>
        <taxon>Pseudomonadota</taxon>
        <taxon>Gammaproteobacteria</taxon>
        <taxon>Oceanospirillales</taxon>
        <taxon>Oceanospirillaceae</taxon>
        <taxon>Marinomonas</taxon>
    </lineage>
</organism>
<sequence length="256" mass="29065">MITHPFSAISAFAKALPLLLSRRLRLFLLAPILANIALMGLLYTVALSYMGIAVDEIMGYVPEWMSFLNWLFYVLLNIAIGLLMFYSFSVGVNILAAPFMAFLAEKVEEHQTGKQFDEDFSAMGLMKIAGRSLKRELQKLAYFIPRFLGLLLLSFIPVVNVVTSVLIVMFSAWMLALQYMDYAFDNNKVPFHDMRAALREKPLLCWTFGFIVMLGVTIPFLNLFVMPIAAVAATLLWIKLFSERFVNYADLLSQTR</sequence>
<dbReference type="GO" id="GO:0019344">
    <property type="term" value="P:cysteine biosynthetic process"/>
    <property type="evidence" value="ECO:0007669"/>
    <property type="project" value="UniProtKB-UniRule"/>
</dbReference>
<name>A0A4R6X5E4_9GAMM</name>